<feature type="transmembrane region" description="Helical" evidence="1">
    <location>
        <begin position="198"/>
        <end position="217"/>
    </location>
</feature>
<protein>
    <recommendedName>
        <fullName evidence="4">HTH araC/xylS-type domain-containing protein</fullName>
    </recommendedName>
</protein>
<name>A0ABU5ZTM8_9FLAO</name>
<feature type="transmembrane region" description="Helical" evidence="1">
    <location>
        <begin position="97"/>
        <end position="119"/>
    </location>
</feature>
<reference evidence="2 3" key="1">
    <citation type="journal article" date="2013" name="Int. J. Syst. Evol. Microbiol.">
        <title>Aquimarina gracilis sp. nov., isolated from the gut microflora of a mussel, Mytilus coruscus, and emended description of Aquimarina spongiae.</title>
        <authorList>
            <person name="Park S.C."/>
            <person name="Choe H.N."/>
            <person name="Baik K.S."/>
            <person name="Seong C.N."/>
        </authorList>
    </citation>
    <scope>NUCLEOTIDE SEQUENCE [LARGE SCALE GENOMIC DNA]</scope>
    <source>
        <strain evidence="2 3">PSC32</strain>
    </source>
</reference>
<dbReference type="EMBL" id="JAYKLX010000003">
    <property type="protein sequence ID" value="MEB3345141.1"/>
    <property type="molecule type" value="Genomic_DNA"/>
</dbReference>
<feature type="transmembrane region" description="Helical" evidence="1">
    <location>
        <begin position="37"/>
        <end position="54"/>
    </location>
</feature>
<accession>A0ABU5ZTM8</accession>
<feature type="transmembrane region" description="Helical" evidence="1">
    <location>
        <begin position="131"/>
        <end position="149"/>
    </location>
</feature>
<evidence type="ECO:0000313" key="3">
    <source>
        <dbReference type="Proteomes" id="UP001327027"/>
    </source>
</evidence>
<keyword evidence="1" id="KW-0812">Transmembrane</keyword>
<gene>
    <name evidence="2" type="ORF">U6A24_06710</name>
</gene>
<keyword evidence="1" id="KW-0472">Membrane</keyword>
<sequence length="305" mass="36085">MNTTILDIAIIASIIIGFFISISLVTTSFYRSRANNYLSLSLFLMTLLTFLDWADVENIVLEFLNNIMLDFLVAVTLFTYFLIQIQYNYLRKSWYNWLYVPFLGSLIIEVFISFSDYVLNLYSPNLDALTYYLKLFVSIGLNVFLIFWARKLIKASTTISKDKKRWLLRLNLFMIYIIICWIFSYVESFVSTSEYITNFLWIQLSFLLWWILYYGIFRLQIIVQKDEIHQYLASKKANGNQVKKKINRSTTSKIITQLYKLMEEEELYKNPLLSRLDLATRLGTSEGYLSQIINQEELIKVSFNL</sequence>
<organism evidence="2 3">
    <name type="scientific">Aquimarina gracilis</name>
    <dbReference type="NCBI Taxonomy" id="874422"/>
    <lineage>
        <taxon>Bacteria</taxon>
        <taxon>Pseudomonadati</taxon>
        <taxon>Bacteroidota</taxon>
        <taxon>Flavobacteriia</taxon>
        <taxon>Flavobacteriales</taxon>
        <taxon>Flavobacteriaceae</taxon>
        <taxon>Aquimarina</taxon>
    </lineage>
</organism>
<dbReference type="Proteomes" id="UP001327027">
    <property type="component" value="Unassembled WGS sequence"/>
</dbReference>
<keyword evidence="1" id="KW-1133">Transmembrane helix</keyword>
<dbReference type="RefSeq" id="WP_324179174.1">
    <property type="nucleotide sequence ID" value="NZ_BAABAW010000008.1"/>
</dbReference>
<proteinExistence type="predicted"/>
<feature type="transmembrane region" description="Helical" evidence="1">
    <location>
        <begin position="66"/>
        <end position="85"/>
    </location>
</feature>
<feature type="transmembrane region" description="Helical" evidence="1">
    <location>
        <begin position="170"/>
        <end position="186"/>
    </location>
</feature>
<keyword evidence="3" id="KW-1185">Reference proteome</keyword>
<evidence type="ECO:0000256" key="1">
    <source>
        <dbReference type="SAM" id="Phobius"/>
    </source>
</evidence>
<evidence type="ECO:0008006" key="4">
    <source>
        <dbReference type="Google" id="ProtNLM"/>
    </source>
</evidence>
<comment type="caution">
    <text evidence="2">The sequence shown here is derived from an EMBL/GenBank/DDBJ whole genome shotgun (WGS) entry which is preliminary data.</text>
</comment>
<evidence type="ECO:0000313" key="2">
    <source>
        <dbReference type="EMBL" id="MEB3345141.1"/>
    </source>
</evidence>
<feature type="transmembrane region" description="Helical" evidence="1">
    <location>
        <begin position="6"/>
        <end position="25"/>
    </location>
</feature>